<dbReference type="AlphaFoldDB" id="A0A558APX0"/>
<name>A0A558APX0_9PSEU</name>
<reference evidence="2 3" key="1">
    <citation type="submission" date="2019-07" db="EMBL/GenBank/DDBJ databases">
        <authorList>
            <person name="Duangmal K."/>
            <person name="Teo W.F.A."/>
        </authorList>
    </citation>
    <scope>NUCLEOTIDE SEQUENCE [LARGE SCALE GENOMIC DNA]</scope>
    <source>
        <strain evidence="2 3">TBRC 6029</strain>
    </source>
</reference>
<dbReference type="CDD" id="cd19534">
    <property type="entry name" value="E_NRPS"/>
    <property type="match status" value="1"/>
</dbReference>
<dbReference type="NCBIfam" id="TIGR01720">
    <property type="entry name" value="NRPS-para261"/>
    <property type="match status" value="1"/>
</dbReference>
<organism evidence="2 3">
    <name type="scientific">Amycolatopsis rhizosphaerae</name>
    <dbReference type="NCBI Taxonomy" id="2053003"/>
    <lineage>
        <taxon>Bacteria</taxon>
        <taxon>Bacillati</taxon>
        <taxon>Actinomycetota</taxon>
        <taxon>Actinomycetes</taxon>
        <taxon>Pseudonocardiales</taxon>
        <taxon>Pseudonocardiaceae</taxon>
        <taxon>Amycolatopsis</taxon>
    </lineage>
</organism>
<evidence type="ECO:0000259" key="1">
    <source>
        <dbReference type="Pfam" id="PF00668"/>
    </source>
</evidence>
<dbReference type="InterPro" id="IPR023213">
    <property type="entry name" value="CAT-like_dom_sf"/>
</dbReference>
<gene>
    <name evidence="2" type="ORF">FNH05_31610</name>
</gene>
<dbReference type="InterPro" id="IPR001242">
    <property type="entry name" value="Condensation_dom"/>
</dbReference>
<protein>
    <submittedName>
        <fullName evidence="2">Non-ribosomal peptide synthetase</fullName>
    </submittedName>
</protein>
<dbReference type="InterPro" id="IPR010060">
    <property type="entry name" value="NRPS_synth"/>
</dbReference>
<keyword evidence="3" id="KW-1185">Reference proteome</keyword>
<accession>A0A558APX0</accession>
<sequence length="457" mass="49061">RWFLDQDLPAPGHYNQDLLLGVREPLAPEALEKALKAIVTHHDALRLRLGRDGSGDRSLGNAAPDDLPDRILTVADFSRLSRAEGVAAFERLAAETQASGDLASGCLLRAVYARLGAAGDRLLLIIHHLGVDGVSWRVLLEDLTTAYGQAAEGTGQIRLPGKTTAFRTWARRLEEYAVSGGPDTEIPYWTSILTGADAAVPTDSEVDVHAANTYGAAKSVTVSLTRESTDELLRSGRQASAQEILLTALGRTLTSWTGRRCAVVEVEGHGRESRWDDVDVSRTVGWFTTLYPVALAVTAEDAPGDALRRVRDHLATVPGNGLGYGLLRHTAAAPLRALPIPRVRYNYLGRVTGDGPAEGLFTAAPESAGPPADPRGRRPYLLDVSALVADGQLRVSLIFCPAVHRHETVEKLAVALLDEIHVLLSPAQKTGYTPADFPLAQLDQAQLDAIAGMLDQD</sequence>
<dbReference type="RefSeq" id="WP_246128057.1">
    <property type="nucleotide sequence ID" value="NZ_VJWX01000501.1"/>
</dbReference>
<evidence type="ECO:0000313" key="2">
    <source>
        <dbReference type="EMBL" id="TVT26286.1"/>
    </source>
</evidence>
<dbReference type="GO" id="GO:0003824">
    <property type="term" value="F:catalytic activity"/>
    <property type="evidence" value="ECO:0007669"/>
    <property type="project" value="InterPro"/>
</dbReference>
<evidence type="ECO:0000313" key="3">
    <source>
        <dbReference type="Proteomes" id="UP000320011"/>
    </source>
</evidence>
<dbReference type="Gene3D" id="3.30.559.30">
    <property type="entry name" value="Nonribosomal peptide synthetase, condensation domain"/>
    <property type="match status" value="1"/>
</dbReference>
<dbReference type="SUPFAM" id="SSF52777">
    <property type="entry name" value="CoA-dependent acyltransferases"/>
    <property type="match status" value="2"/>
</dbReference>
<dbReference type="Pfam" id="PF00668">
    <property type="entry name" value="Condensation"/>
    <property type="match status" value="1"/>
</dbReference>
<dbReference type="Proteomes" id="UP000320011">
    <property type="component" value="Unassembled WGS sequence"/>
</dbReference>
<proteinExistence type="predicted"/>
<dbReference type="Gene3D" id="3.30.559.10">
    <property type="entry name" value="Chloramphenicol acetyltransferase-like domain"/>
    <property type="match status" value="1"/>
</dbReference>
<dbReference type="GO" id="GO:0008610">
    <property type="term" value="P:lipid biosynthetic process"/>
    <property type="evidence" value="ECO:0007669"/>
    <property type="project" value="UniProtKB-ARBA"/>
</dbReference>
<feature type="non-terminal residue" evidence="2">
    <location>
        <position position="1"/>
    </location>
</feature>
<feature type="domain" description="Condensation" evidence="1">
    <location>
        <begin position="1"/>
        <end position="421"/>
    </location>
</feature>
<reference evidence="2 3" key="2">
    <citation type="submission" date="2019-08" db="EMBL/GenBank/DDBJ databases">
        <title>Amycolatopsis acidicola sp. nov., isolated from peat swamp forest soil.</title>
        <authorList>
            <person name="Srisuk N."/>
        </authorList>
    </citation>
    <scope>NUCLEOTIDE SEQUENCE [LARGE SCALE GENOMIC DNA]</scope>
    <source>
        <strain evidence="2 3">TBRC 6029</strain>
    </source>
</reference>
<dbReference type="PANTHER" id="PTHR45398:SF1">
    <property type="entry name" value="ENZYME, PUTATIVE (JCVI)-RELATED"/>
    <property type="match status" value="1"/>
</dbReference>
<comment type="caution">
    <text evidence="2">The sequence shown here is derived from an EMBL/GenBank/DDBJ whole genome shotgun (WGS) entry which is preliminary data.</text>
</comment>
<dbReference type="PANTHER" id="PTHR45398">
    <property type="match status" value="1"/>
</dbReference>
<dbReference type="EMBL" id="VJWX01000501">
    <property type="protein sequence ID" value="TVT26286.1"/>
    <property type="molecule type" value="Genomic_DNA"/>
</dbReference>